<dbReference type="Proteomes" id="UP000317176">
    <property type="component" value="Unassembled WGS sequence"/>
</dbReference>
<keyword evidence="1" id="KW-0378">Hydrolase</keyword>
<evidence type="ECO:0000256" key="1">
    <source>
        <dbReference type="ARBA" id="ARBA00022801"/>
    </source>
</evidence>
<dbReference type="OrthoDB" id="8241180at2"/>
<dbReference type="GO" id="GO:0004553">
    <property type="term" value="F:hydrolase activity, hydrolyzing O-glycosyl compounds"/>
    <property type="evidence" value="ECO:0007669"/>
    <property type="project" value="InterPro"/>
</dbReference>
<sequence>MTALTSYSTGLATVGAGGTTVTGTGTIWSGANVKPGDIFQIGNFQSVISDVTDITHLVIPPWAGGAKTGVAYTIWQVSPQRFAGAQAMQSVNELVADLSSNRIPVVVGDDETVPDPSLGEEDQTAIQPTTGKVWVKSGGVWTFLGIYKGFVLTGAWDSGTDYVVGDVVTLGGSSYVCVFDHTNHTPPNTTYWQLLASKGDTGATGATGATGPAGPGDMLAANNLSELTATAATARTNIGAAKSASSRTRTVLTSGSGTWNRPSGCVAINVRMVGGGGGGGGTGSASAGNGGAGGNTTFGSLTANGGGLGPNGLNGGYQGGSGGTSSGGDINASGSSGQTAIGNTNNSAGQQSYGMSGGGSMLGGGGRGGSNGAGGNGGAGLAYGGGGGGAGGNGTIYGAAGGGGGGYCEKLITSPSASYSYAVGAAGTAGAAGTGGGAGGTGAAGVIIVDEYY</sequence>
<dbReference type="GO" id="GO:0005975">
    <property type="term" value="P:carbohydrate metabolic process"/>
    <property type="evidence" value="ECO:0007669"/>
    <property type="project" value="InterPro"/>
</dbReference>
<name>A0A562LMJ3_9BRAD</name>
<evidence type="ECO:0000256" key="2">
    <source>
        <dbReference type="SAM" id="MobiDB-lite"/>
    </source>
</evidence>
<dbReference type="PRINTS" id="PR01228">
    <property type="entry name" value="EGGSHELL"/>
</dbReference>
<dbReference type="InterPro" id="IPR003610">
    <property type="entry name" value="CBM5/12"/>
</dbReference>
<keyword evidence="5" id="KW-1185">Reference proteome</keyword>
<dbReference type="GO" id="GO:0005576">
    <property type="term" value="C:extracellular region"/>
    <property type="evidence" value="ECO:0007669"/>
    <property type="project" value="InterPro"/>
</dbReference>
<evidence type="ECO:0000259" key="3">
    <source>
        <dbReference type="Pfam" id="PF02839"/>
    </source>
</evidence>
<feature type="domain" description="Chitin-binding type-3" evidence="3">
    <location>
        <begin position="155"/>
        <end position="183"/>
    </location>
</feature>
<comment type="caution">
    <text evidence="4">The sequence shown here is derived from an EMBL/GenBank/DDBJ whole genome shotgun (WGS) entry which is preliminary data.</text>
</comment>
<evidence type="ECO:0000313" key="5">
    <source>
        <dbReference type="Proteomes" id="UP000317176"/>
    </source>
</evidence>
<gene>
    <name evidence="4" type="ORF">IQ17_01674</name>
</gene>
<proteinExistence type="predicted"/>
<evidence type="ECO:0000313" key="4">
    <source>
        <dbReference type="EMBL" id="TWI08850.1"/>
    </source>
</evidence>
<reference evidence="4 5" key="1">
    <citation type="journal article" date="2015" name="Stand. Genomic Sci.">
        <title>Genomic Encyclopedia of Bacterial and Archaeal Type Strains, Phase III: the genomes of soil and plant-associated and newly described type strains.</title>
        <authorList>
            <person name="Whitman W.B."/>
            <person name="Woyke T."/>
            <person name="Klenk H.P."/>
            <person name="Zhou Y."/>
            <person name="Lilburn T.G."/>
            <person name="Beck B.J."/>
            <person name="De Vos P."/>
            <person name="Vandamme P."/>
            <person name="Eisen J.A."/>
            <person name="Garrity G."/>
            <person name="Hugenholtz P."/>
            <person name="Kyrpides N.C."/>
        </authorList>
    </citation>
    <scope>NUCLEOTIDE SEQUENCE [LARGE SCALE GENOMIC DNA]</scope>
    <source>
        <strain evidence="4 5">CGMCC 1.10947</strain>
    </source>
</reference>
<dbReference type="GO" id="GO:0030246">
    <property type="term" value="F:carbohydrate binding"/>
    <property type="evidence" value="ECO:0007669"/>
    <property type="project" value="InterPro"/>
</dbReference>
<feature type="compositionally biased region" description="Polar residues" evidence="2">
    <location>
        <begin position="332"/>
        <end position="346"/>
    </location>
</feature>
<feature type="region of interest" description="Disordered" evidence="2">
    <location>
        <begin position="314"/>
        <end position="360"/>
    </location>
</feature>
<dbReference type="RefSeq" id="WP_158644739.1">
    <property type="nucleotide sequence ID" value="NZ_CP088014.1"/>
</dbReference>
<protein>
    <submittedName>
        <fullName evidence="4">Carbohydrate binding protein</fullName>
    </submittedName>
</protein>
<dbReference type="Gene3D" id="2.10.10.20">
    <property type="entry name" value="Carbohydrate-binding module superfamily 5/12"/>
    <property type="match status" value="1"/>
</dbReference>
<organism evidence="4 5">
    <name type="scientific">Bradyrhizobium daqingense</name>
    <dbReference type="NCBI Taxonomy" id="993502"/>
    <lineage>
        <taxon>Bacteria</taxon>
        <taxon>Pseudomonadati</taxon>
        <taxon>Pseudomonadota</taxon>
        <taxon>Alphaproteobacteria</taxon>
        <taxon>Hyphomicrobiales</taxon>
        <taxon>Nitrobacteraceae</taxon>
        <taxon>Bradyrhizobium</taxon>
    </lineage>
</organism>
<dbReference type="AlphaFoldDB" id="A0A562LMJ3"/>
<dbReference type="SUPFAM" id="SSF51055">
    <property type="entry name" value="Carbohydrate binding domain"/>
    <property type="match status" value="1"/>
</dbReference>
<feature type="compositionally biased region" description="Gly residues" evidence="2">
    <location>
        <begin position="314"/>
        <end position="326"/>
    </location>
</feature>
<dbReference type="InterPro" id="IPR036573">
    <property type="entry name" value="CBM_sf_5/12"/>
</dbReference>
<dbReference type="Pfam" id="PF02839">
    <property type="entry name" value="CBM_5_12"/>
    <property type="match status" value="1"/>
</dbReference>
<accession>A0A562LMJ3</accession>
<dbReference type="EMBL" id="VLKL01000003">
    <property type="protein sequence ID" value="TWI08850.1"/>
    <property type="molecule type" value="Genomic_DNA"/>
</dbReference>